<evidence type="ECO:0000256" key="4">
    <source>
        <dbReference type="ARBA" id="ARBA00001947"/>
    </source>
</evidence>
<evidence type="ECO:0000256" key="11">
    <source>
        <dbReference type="PIRNR" id="PIRNR001461"/>
    </source>
</evidence>
<dbReference type="FunFam" id="3.20.20.70:FF:000004">
    <property type="entry name" value="Ribulose-phosphate 3-epimerase"/>
    <property type="match status" value="1"/>
</dbReference>
<keyword evidence="13" id="KW-0862">Zinc</keyword>
<dbReference type="EC" id="5.1.3.1" evidence="7 10"/>
<evidence type="ECO:0000256" key="9">
    <source>
        <dbReference type="ARBA" id="ARBA00023235"/>
    </source>
</evidence>
<name>N6U9D2_9HYPH</name>
<comment type="pathway">
    <text evidence="10">Carbohydrate degradation.</text>
</comment>
<dbReference type="NCBIfam" id="NF004076">
    <property type="entry name" value="PRK05581.1-4"/>
    <property type="match status" value="1"/>
</dbReference>
<proteinExistence type="inferred from homology"/>
<keyword evidence="8 10" id="KW-0479">Metal-binding</keyword>
<comment type="cofactor">
    <cofactor evidence="3">
        <name>Co(2+)</name>
        <dbReference type="ChEBI" id="CHEBI:48828"/>
    </cofactor>
</comment>
<keyword evidence="13" id="KW-0170">Cobalt</keyword>
<dbReference type="InterPro" id="IPR013785">
    <property type="entry name" value="Aldolase_TIM"/>
</dbReference>
<feature type="binding site" evidence="10 14">
    <location>
        <position position="16"/>
    </location>
    <ligand>
        <name>substrate</name>
    </ligand>
</feature>
<comment type="cofactor">
    <cofactor evidence="10 13">
        <name>a divalent metal cation</name>
        <dbReference type="ChEBI" id="CHEBI:60240"/>
    </cofactor>
    <text evidence="10 13">Binds 1 divalent metal cation per subunit.</text>
</comment>
<evidence type="ECO:0000256" key="2">
    <source>
        <dbReference type="ARBA" id="ARBA00001936"/>
    </source>
</evidence>
<evidence type="ECO:0000256" key="6">
    <source>
        <dbReference type="ARBA" id="ARBA00009541"/>
    </source>
</evidence>
<feature type="binding site" evidence="10">
    <location>
        <begin position="181"/>
        <end position="183"/>
    </location>
    <ligand>
        <name>substrate</name>
    </ligand>
</feature>
<evidence type="ECO:0000256" key="1">
    <source>
        <dbReference type="ARBA" id="ARBA00001782"/>
    </source>
</evidence>
<feature type="binding site" evidence="10 14">
    <location>
        <position position="74"/>
    </location>
    <ligand>
        <name>substrate</name>
    </ligand>
</feature>
<dbReference type="AlphaFoldDB" id="N6U9D2"/>
<dbReference type="NCBIfam" id="TIGR01163">
    <property type="entry name" value="rpe"/>
    <property type="match status" value="1"/>
</dbReference>
<keyword evidence="13" id="KW-0464">Manganese</keyword>
<feature type="binding site" evidence="10 13">
    <location>
        <position position="74"/>
    </location>
    <ligand>
        <name>a divalent metal cation</name>
        <dbReference type="ChEBI" id="CHEBI:60240"/>
    </ligand>
</feature>
<dbReference type="Proteomes" id="UP000012429">
    <property type="component" value="Unassembled WGS sequence"/>
</dbReference>
<evidence type="ECO:0000256" key="3">
    <source>
        <dbReference type="ARBA" id="ARBA00001941"/>
    </source>
</evidence>
<evidence type="ECO:0000256" key="8">
    <source>
        <dbReference type="ARBA" id="ARBA00022723"/>
    </source>
</evidence>
<organism evidence="15 16">
    <name type="scientific">Rhizobium freirei PRF 81</name>
    <dbReference type="NCBI Taxonomy" id="363754"/>
    <lineage>
        <taxon>Bacteria</taxon>
        <taxon>Pseudomonadati</taxon>
        <taxon>Pseudomonadota</taxon>
        <taxon>Alphaproteobacteria</taxon>
        <taxon>Hyphomicrobiales</taxon>
        <taxon>Rhizobiaceae</taxon>
        <taxon>Rhizobium/Agrobacterium group</taxon>
        <taxon>Rhizobium</taxon>
    </lineage>
</organism>
<dbReference type="GO" id="GO:0004750">
    <property type="term" value="F:D-ribulose-phosphate 3-epimerase activity"/>
    <property type="evidence" value="ECO:0007669"/>
    <property type="project" value="UniProtKB-UniRule"/>
</dbReference>
<evidence type="ECO:0000256" key="13">
    <source>
        <dbReference type="PIRSR" id="PIRSR001461-2"/>
    </source>
</evidence>
<comment type="cofactor">
    <cofactor evidence="2">
        <name>Mn(2+)</name>
        <dbReference type="ChEBI" id="CHEBI:29035"/>
    </cofactor>
</comment>
<comment type="caution">
    <text evidence="15">The sequence shown here is derived from an EMBL/GenBank/DDBJ whole genome shotgun (WGS) entry which is preliminary data.</text>
</comment>
<dbReference type="EMBL" id="AQHN01000010">
    <property type="protein sequence ID" value="ENN89159.1"/>
    <property type="molecule type" value="Genomic_DNA"/>
</dbReference>
<feature type="binding site" evidence="10 14">
    <location>
        <begin position="150"/>
        <end position="153"/>
    </location>
    <ligand>
        <name>substrate</name>
    </ligand>
</feature>
<comment type="catalytic activity">
    <reaction evidence="1 10 11">
        <text>D-ribulose 5-phosphate = D-xylulose 5-phosphate</text>
        <dbReference type="Rhea" id="RHEA:13677"/>
        <dbReference type="ChEBI" id="CHEBI:57737"/>
        <dbReference type="ChEBI" id="CHEBI:58121"/>
        <dbReference type="EC" id="5.1.3.1"/>
    </reaction>
</comment>
<evidence type="ECO:0000256" key="10">
    <source>
        <dbReference type="HAMAP-Rule" id="MF_02227"/>
    </source>
</evidence>
<sequence>MELSYPMTLPIRIAPSILAADFAKLGQEVKDVSEAGADWIHLDVMDGHFVPNISFGPDVIKSLRPYTTATFDCHLMISPADPYLEAFAKAGCDRITVHAEAGVHLHRSLQTIRHLGKKVGVTLNPATPLSILENVLDDIDLILIMSVNPGFGGQKFIPAMADKIRNAKSLIGDRPIELEVDGGVSTETAGLIAAAGANVLVAGSAIFKGGSVDAYKQTVADLRAAAERGRLGAN</sequence>
<dbReference type="CDD" id="cd00429">
    <property type="entry name" value="RPE"/>
    <property type="match status" value="1"/>
</dbReference>
<accession>N6U9D2</accession>
<dbReference type="GO" id="GO:0046872">
    <property type="term" value="F:metal ion binding"/>
    <property type="evidence" value="ECO:0007669"/>
    <property type="project" value="UniProtKB-UniRule"/>
</dbReference>
<dbReference type="PIRSF" id="PIRSF001461">
    <property type="entry name" value="RPE"/>
    <property type="match status" value="1"/>
</dbReference>
<keyword evidence="10 11" id="KW-0119">Carbohydrate metabolism</keyword>
<comment type="cofactor">
    <cofactor evidence="4">
        <name>Zn(2+)</name>
        <dbReference type="ChEBI" id="CHEBI:29105"/>
    </cofactor>
</comment>
<protein>
    <recommendedName>
        <fullName evidence="7 10">Ribulose-phosphate 3-epimerase</fullName>
        <ecNumber evidence="7 10">5.1.3.1</ecNumber>
    </recommendedName>
</protein>
<dbReference type="GO" id="GO:0019323">
    <property type="term" value="P:pentose catabolic process"/>
    <property type="evidence" value="ECO:0007669"/>
    <property type="project" value="UniProtKB-UniRule"/>
</dbReference>
<feature type="binding site" evidence="10 13">
    <location>
        <position position="43"/>
    </location>
    <ligand>
        <name>a divalent metal cation</name>
        <dbReference type="ChEBI" id="CHEBI:60240"/>
    </ligand>
</feature>
<dbReference type="GO" id="GO:0005737">
    <property type="term" value="C:cytoplasm"/>
    <property type="evidence" value="ECO:0007669"/>
    <property type="project" value="UniProtKB-ARBA"/>
</dbReference>
<dbReference type="GO" id="GO:0006098">
    <property type="term" value="P:pentose-phosphate shunt"/>
    <property type="evidence" value="ECO:0007669"/>
    <property type="project" value="UniProtKB-UniRule"/>
</dbReference>
<keyword evidence="16" id="KW-1185">Reference proteome</keyword>
<evidence type="ECO:0000256" key="5">
    <source>
        <dbReference type="ARBA" id="ARBA00001954"/>
    </source>
</evidence>
<dbReference type="Gene3D" id="3.20.20.70">
    <property type="entry name" value="Aldolase class I"/>
    <property type="match status" value="1"/>
</dbReference>
<feature type="active site" description="Proton acceptor" evidence="10 12">
    <location>
        <position position="43"/>
    </location>
</feature>
<gene>
    <name evidence="10" type="primary">rpe</name>
    <name evidence="15" type="ORF">RHSP_62200</name>
</gene>
<feature type="binding site" evidence="14">
    <location>
        <position position="183"/>
    </location>
    <ligand>
        <name>substrate</name>
    </ligand>
</feature>
<feature type="binding site" evidence="10 13">
    <location>
        <position position="181"/>
    </location>
    <ligand>
        <name>a divalent metal cation</name>
        <dbReference type="ChEBI" id="CHEBI:60240"/>
    </ligand>
</feature>
<dbReference type="HAMAP" id="MF_02227">
    <property type="entry name" value="RPE"/>
    <property type="match status" value="1"/>
</dbReference>
<feature type="binding site" evidence="10 14">
    <location>
        <begin position="203"/>
        <end position="204"/>
    </location>
    <ligand>
        <name>substrate</name>
    </ligand>
</feature>
<comment type="similarity">
    <text evidence="6 10 11">Belongs to the ribulose-phosphate 3-epimerase family.</text>
</comment>
<evidence type="ECO:0000256" key="7">
    <source>
        <dbReference type="ARBA" id="ARBA00013188"/>
    </source>
</evidence>
<reference evidence="15 16" key="1">
    <citation type="journal article" date="2012" name="BMC Genomics">
        <title>Genomic basis of broad host range and environmental adaptability of Rhizobium tropici CIAT 899 and Rhizobium sp. PRF 81 which are used in inoculants for common bean (Phaseolus vulgaris L.).</title>
        <authorList>
            <person name="Ormeno-Orrillo E."/>
            <person name="Menna P."/>
            <person name="Almeida L.G."/>
            <person name="Ollero F.J."/>
            <person name="Nicolas M.F."/>
            <person name="Pains Rodrigues E."/>
            <person name="Shigueyoshi Nakatani A."/>
            <person name="Silva Batista J.S."/>
            <person name="Oliveira Chueire L.M."/>
            <person name="Souza R.C."/>
            <person name="Ribeiro Vasconcelos A.T."/>
            <person name="Megias M."/>
            <person name="Hungria M."/>
            <person name="Martinez-Romero E."/>
        </authorList>
    </citation>
    <scope>NUCLEOTIDE SEQUENCE [LARGE SCALE GENOMIC DNA]</scope>
    <source>
        <strain evidence="15 16">PRF 81</strain>
    </source>
</reference>
<dbReference type="SUPFAM" id="SSF51366">
    <property type="entry name" value="Ribulose-phoshate binding barrel"/>
    <property type="match status" value="1"/>
</dbReference>
<dbReference type="Pfam" id="PF00834">
    <property type="entry name" value="Ribul_P_3_epim"/>
    <property type="match status" value="1"/>
</dbReference>
<dbReference type="PROSITE" id="PS01085">
    <property type="entry name" value="RIBUL_P_3_EPIMER_1"/>
    <property type="match status" value="1"/>
</dbReference>
<dbReference type="InterPro" id="IPR011060">
    <property type="entry name" value="RibuloseP-bd_barrel"/>
</dbReference>
<comment type="function">
    <text evidence="10">Catalyzes the reversible epimerization of D-ribulose 5-phosphate to D-xylulose 5-phosphate.</text>
</comment>
<dbReference type="STRING" id="363754.RHSP_62200"/>
<dbReference type="PATRIC" id="fig|363754.4.peg.662"/>
<dbReference type="PANTHER" id="PTHR11749">
    <property type="entry name" value="RIBULOSE-5-PHOSPHATE-3-EPIMERASE"/>
    <property type="match status" value="1"/>
</dbReference>
<keyword evidence="9 10" id="KW-0413">Isomerase</keyword>
<comment type="cofactor">
    <cofactor evidence="5">
        <name>Fe(2+)</name>
        <dbReference type="ChEBI" id="CHEBI:29033"/>
    </cofactor>
</comment>
<dbReference type="InterPro" id="IPR000056">
    <property type="entry name" value="Ribul_P_3_epim-like"/>
</dbReference>
<feature type="active site" description="Proton donor" evidence="10 12">
    <location>
        <position position="181"/>
    </location>
</feature>
<evidence type="ECO:0000256" key="14">
    <source>
        <dbReference type="PIRSR" id="PIRSR001461-3"/>
    </source>
</evidence>
<evidence type="ECO:0000313" key="16">
    <source>
        <dbReference type="Proteomes" id="UP000012429"/>
    </source>
</evidence>
<dbReference type="PROSITE" id="PS01086">
    <property type="entry name" value="RIBUL_P_3_EPIMER_2"/>
    <property type="match status" value="1"/>
</dbReference>
<feature type="binding site" evidence="10 13">
    <location>
        <position position="41"/>
    </location>
    <ligand>
        <name>a divalent metal cation</name>
        <dbReference type="ChEBI" id="CHEBI:60240"/>
    </ligand>
</feature>
<evidence type="ECO:0000256" key="12">
    <source>
        <dbReference type="PIRSR" id="PIRSR001461-1"/>
    </source>
</evidence>
<dbReference type="InterPro" id="IPR026019">
    <property type="entry name" value="Ribul_P_3_epim"/>
</dbReference>
<evidence type="ECO:0000313" key="15">
    <source>
        <dbReference type="EMBL" id="ENN89159.1"/>
    </source>
</evidence>